<keyword evidence="1" id="KW-1133">Transmembrane helix</keyword>
<dbReference type="InterPro" id="IPR002156">
    <property type="entry name" value="RNaseH_domain"/>
</dbReference>
<dbReference type="InterPro" id="IPR036397">
    <property type="entry name" value="RNaseH_sf"/>
</dbReference>
<dbReference type="InterPro" id="IPR012337">
    <property type="entry name" value="RNaseH-like_sf"/>
</dbReference>
<dbReference type="Gene3D" id="3.30.420.10">
    <property type="entry name" value="Ribonuclease H-like superfamily/Ribonuclease H"/>
    <property type="match status" value="1"/>
</dbReference>
<dbReference type="InterPro" id="IPR052929">
    <property type="entry name" value="RNase_H-like_EbsB-rel"/>
</dbReference>
<evidence type="ECO:0000256" key="1">
    <source>
        <dbReference type="SAM" id="Phobius"/>
    </source>
</evidence>
<keyword evidence="3" id="KW-1185">Reference proteome</keyword>
<evidence type="ECO:0000259" key="2">
    <source>
        <dbReference type="Pfam" id="PF13456"/>
    </source>
</evidence>
<reference evidence="4" key="2">
    <citation type="submission" date="2025-08" db="UniProtKB">
        <authorList>
            <consortium name="RefSeq"/>
        </authorList>
    </citation>
    <scope>IDENTIFICATION</scope>
</reference>
<dbReference type="SUPFAM" id="SSF53098">
    <property type="entry name" value="Ribonuclease H-like"/>
    <property type="match status" value="1"/>
</dbReference>
<sequence>MWYRRNQLIHEGAKFSLQEVIRFIRGYVQEVNLYKEKLGGFDGFLKKEYWKPPDLGFIKINFDATFQSDSRTSTIAVLARDSRGEIRGAVTYLIEDVANAFIAEARACERSLLFVQQMGFQCLIVEGDSLTVIKKLQARVDNKSILRPIIHHIRELEHYFEKVVYLFVSRAVNEAAHTLAVEGRRSQRFGFWVDGVPASVKRVLERDWRIWLQTNQIFFTEKEAGFGWYFVGALFCLKARVGFVFGLVVF</sequence>
<dbReference type="CDD" id="cd06222">
    <property type="entry name" value="RNase_H_like"/>
    <property type="match status" value="1"/>
</dbReference>
<gene>
    <name evidence="4" type="primary">LOC121206043</name>
</gene>
<reference evidence="3" key="1">
    <citation type="journal article" date="2020" name="Nat. Genet.">
        <title>Genomic diversifications of five Gossypium allopolyploid species and their impact on cotton improvement.</title>
        <authorList>
            <person name="Chen Z.J."/>
            <person name="Sreedasyam A."/>
            <person name="Ando A."/>
            <person name="Song Q."/>
            <person name="De Santiago L.M."/>
            <person name="Hulse-Kemp A.M."/>
            <person name="Ding M."/>
            <person name="Ye W."/>
            <person name="Kirkbride R.C."/>
            <person name="Jenkins J."/>
            <person name="Plott C."/>
            <person name="Lovell J."/>
            <person name="Lin Y.M."/>
            <person name="Vaughn R."/>
            <person name="Liu B."/>
            <person name="Simpson S."/>
            <person name="Scheffler B.E."/>
            <person name="Wen L."/>
            <person name="Saski C.A."/>
            <person name="Grover C.E."/>
            <person name="Hu G."/>
            <person name="Conover J.L."/>
            <person name="Carlson J.W."/>
            <person name="Shu S."/>
            <person name="Boston L.B."/>
            <person name="Williams M."/>
            <person name="Peterson D.G."/>
            <person name="McGee K."/>
            <person name="Jones D.C."/>
            <person name="Wendel J.F."/>
            <person name="Stelly D.M."/>
            <person name="Grimwood J."/>
            <person name="Schmutz J."/>
        </authorList>
    </citation>
    <scope>NUCLEOTIDE SEQUENCE [LARGE SCALE GENOMIC DNA]</scope>
    <source>
        <strain evidence="3">cv. TM-1</strain>
    </source>
</reference>
<dbReference type="Pfam" id="PF13456">
    <property type="entry name" value="RVT_3"/>
    <property type="match status" value="1"/>
</dbReference>
<name>A0ABM2YNN6_GOSHI</name>
<keyword evidence="1" id="KW-0472">Membrane</keyword>
<dbReference type="PANTHER" id="PTHR47074">
    <property type="entry name" value="BNAC02G40300D PROTEIN"/>
    <property type="match status" value="1"/>
</dbReference>
<evidence type="ECO:0000313" key="4">
    <source>
        <dbReference type="RefSeq" id="XP_040932148.1"/>
    </source>
</evidence>
<dbReference type="GeneID" id="121206043"/>
<organism evidence="3 4">
    <name type="scientific">Gossypium hirsutum</name>
    <name type="common">Upland cotton</name>
    <name type="synonym">Gossypium mexicanum</name>
    <dbReference type="NCBI Taxonomy" id="3635"/>
    <lineage>
        <taxon>Eukaryota</taxon>
        <taxon>Viridiplantae</taxon>
        <taxon>Streptophyta</taxon>
        <taxon>Embryophyta</taxon>
        <taxon>Tracheophyta</taxon>
        <taxon>Spermatophyta</taxon>
        <taxon>Magnoliopsida</taxon>
        <taxon>eudicotyledons</taxon>
        <taxon>Gunneridae</taxon>
        <taxon>Pentapetalae</taxon>
        <taxon>rosids</taxon>
        <taxon>malvids</taxon>
        <taxon>Malvales</taxon>
        <taxon>Malvaceae</taxon>
        <taxon>Malvoideae</taxon>
        <taxon>Gossypium</taxon>
    </lineage>
</organism>
<dbReference type="InterPro" id="IPR044730">
    <property type="entry name" value="RNase_H-like_dom_plant"/>
</dbReference>
<dbReference type="Proteomes" id="UP000818029">
    <property type="component" value="Chromosome A09"/>
</dbReference>
<feature type="transmembrane region" description="Helical" evidence="1">
    <location>
        <begin position="226"/>
        <end position="249"/>
    </location>
</feature>
<proteinExistence type="predicted"/>
<feature type="domain" description="RNase H type-1" evidence="2">
    <location>
        <begin position="61"/>
        <end position="181"/>
    </location>
</feature>
<accession>A0ABM2YNN6</accession>
<protein>
    <recommendedName>
        <fullName evidence="2">RNase H type-1 domain-containing protein</fullName>
    </recommendedName>
</protein>
<keyword evidence="1" id="KW-0812">Transmembrane</keyword>
<evidence type="ECO:0000313" key="3">
    <source>
        <dbReference type="Proteomes" id="UP000818029"/>
    </source>
</evidence>
<dbReference type="PANTHER" id="PTHR47074:SF61">
    <property type="entry name" value="RNASE H TYPE-1 DOMAIN-CONTAINING PROTEIN"/>
    <property type="match status" value="1"/>
</dbReference>
<dbReference type="RefSeq" id="XP_040932148.1">
    <property type="nucleotide sequence ID" value="XM_041076214.1"/>
</dbReference>